<accession>A0ABK0LAN0</accession>
<dbReference type="InterPro" id="IPR001211">
    <property type="entry name" value="PLA2"/>
</dbReference>
<dbReference type="PANTHER" id="PTHR11716:SF56">
    <property type="entry name" value="GROUP IIE SECRETORY PHOSPHOLIPASE A2"/>
    <property type="match status" value="1"/>
</dbReference>
<dbReference type="RGD" id="1309611">
    <property type="gene designation" value="Pla2g2e"/>
</dbReference>
<evidence type="ECO:0000256" key="1">
    <source>
        <dbReference type="ARBA" id="ARBA00004613"/>
    </source>
</evidence>
<dbReference type="EC" id="3.1.1.4" evidence="6"/>
<feature type="domain" description="Phospholipase A2-like central" evidence="7">
    <location>
        <begin position="64"/>
        <end position="180"/>
    </location>
</feature>
<comment type="subcellular location">
    <subcellularLocation>
        <location evidence="1 6">Secreted</location>
    </subcellularLocation>
</comment>
<proteinExistence type="inferred from homology"/>
<dbReference type="InterPro" id="IPR033113">
    <property type="entry name" value="PLA2_histidine"/>
</dbReference>
<dbReference type="Ensembl" id="ENSRNOT00000167587.1">
    <property type="protein sequence ID" value="ENSRNOP00000101478.1"/>
    <property type="gene ID" value="ENSRNOG00000017024.7"/>
</dbReference>
<dbReference type="PANTHER" id="PTHR11716">
    <property type="entry name" value="PHOSPHOLIPASE A2 FAMILY MEMBER"/>
    <property type="match status" value="1"/>
</dbReference>
<dbReference type="PROSITE" id="PS00118">
    <property type="entry name" value="PA2_HIS"/>
    <property type="match status" value="1"/>
</dbReference>
<evidence type="ECO:0000256" key="2">
    <source>
        <dbReference type="ARBA" id="ARBA00007056"/>
    </source>
</evidence>
<sequence>MQSENVGTLGSPTCGDECLPTLEECTQKGCGVLPTAESEGSGGIQGEPWRKLGNRHTAPLAGGNLVQFGVMIERMTGKPALQYNDYGCYCGVGGSNWPVDQTDWCCHAHDCCYGRLEKLGCDPKLEKYLFSITRDTIFCAGRTTCQRQTCECDKRAALCFRHNLGTYNRKYAHYPNKLCTGPTPPC</sequence>
<keyword evidence="6" id="KW-0106">Calcium</keyword>
<reference evidence="8" key="2">
    <citation type="submission" date="2025-08" db="UniProtKB">
        <authorList>
            <consortium name="Ensembl"/>
        </authorList>
    </citation>
    <scope>IDENTIFICATION</scope>
    <source>
        <strain evidence="8">Brown Norway</strain>
    </source>
</reference>
<comment type="similarity">
    <text evidence="2 5">Belongs to the phospholipase A2 family.</text>
</comment>
<dbReference type="GeneTree" id="ENSGT00940000161504"/>
<comment type="catalytic activity">
    <reaction evidence="6">
        <text>a 1,2-diacyl-sn-glycero-3-phosphocholine + H2O = a 1-acyl-sn-glycero-3-phosphocholine + a fatty acid + H(+)</text>
        <dbReference type="Rhea" id="RHEA:15801"/>
        <dbReference type="ChEBI" id="CHEBI:15377"/>
        <dbReference type="ChEBI" id="CHEBI:15378"/>
        <dbReference type="ChEBI" id="CHEBI:28868"/>
        <dbReference type="ChEBI" id="CHEBI:57643"/>
        <dbReference type="ChEBI" id="CHEBI:58168"/>
        <dbReference type="EC" id="3.1.1.4"/>
    </reaction>
</comment>
<reference evidence="8" key="3">
    <citation type="submission" date="2025-09" db="UniProtKB">
        <authorList>
            <consortium name="Ensembl"/>
        </authorList>
    </citation>
    <scope>IDENTIFICATION</scope>
    <source>
        <strain evidence="8">Brown Norway</strain>
    </source>
</reference>
<dbReference type="InterPro" id="IPR036444">
    <property type="entry name" value="PLipase_A2_dom_sf"/>
</dbReference>
<evidence type="ECO:0000313" key="8">
    <source>
        <dbReference type="Ensembl" id="ENSRNOP00000101478.1"/>
    </source>
</evidence>
<dbReference type="InterPro" id="IPR016090">
    <property type="entry name" value="PLA2-like_dom"/>
</dbReference>
<keyword evidence="4" id="KW-1015">Disulfide bond</keyword>
<protein>
    <recommendedName>
        <fullName evidence="6">Phospholipase A2</fullName>
        <ecNumber evidence="6">3.1.1.4</ecNumber>
    </recommendedName>
</protein>
<evidence type="ECO:0000259" key="7">
    <source>
        <dbReference type="SMART" id="SM00085"/>
    </source>
</evidence>
<dbReference type="Pfam" id="PF00068">
    <property type="entry name" value="Phospholip_A2_1"/>
    <property type="match status" value="1"/>
</dbReference>
<evidence type="ECO:0000256" key="6">
    <source>
        <dbReference type="RuleBase" id="RU361236"/>
    </source>
</evidence>
<evidence type="ECO:0000256" key="4">
    <source>
        <dbReference type="ARBA" id="ARBA00023157"/>
    </source>
</evidence>
<evidence type="ECO:0000256" key="3">
    <source>
        <dbReference type="ARBA" id="ARBA00022525"/>
    </source>
</evidence>
<organism evidence="8 9">
    <name type="scientific">Rattus norvegicus</name>
    <name type="common">Rat</name>
    <dbReference type="NCBI Taxonomy" id="10116"/>
    <lineage>
        <taxon>Eukaryota</taxon>
        <taxon>Metazoa</taxon>
        <taxon>Chordata</taxon>
        <taxon>Craniata</taxon>
        <taxon>Vertebrata</taxon>
        <taxon>Euteleostomi</taxon>
        <taxon>Mammalia</taxon>
        <taxon>Eutheria</taxon>
        <taxon>Euarchontoglires</taxon>
        <taxon>Glires</taxon>
        <taxon>Rodentia</taxon>
        <taxon>Myomorpha</taxon>
        <taxon>Muroidea</taxon>
        <taxon>Muridae</taxon>
        <taxon>Murinae</taxon>
        <taxon>Rattus</taxon>
    </lineage>
</organism>
<keyword evidence="3 6" id="KW-0964">Secreted</keyword>
<evidence type="ECO:0000256" key="5">
    <source>
        <dbReference type="RuleBase" id="RU003654"/>
    </source>
</evidence>
<keyword evidence="6" id="KW-0443">Lipid metabolism</keyword>
<keyword evidence="6" id="KW-0378">Hydrolase</keyword>
<reference evidence="8" key="1">
    <citation type="submission" date="2024-01" db="EMBL/GenBank/DDBJ databases">
        <title>GRCr8: a new rat reference genome assembly contstructed from accurate long reads and long range scaffolding.</title>
        <authorList>
            <person name="Doris P.A."/>
            <person name="Kalbfleisch T."/>
            <person name="Li K."/>
            <person name="Howe K."/>
            <person name="Wood J."/>
        </authorList>
    </citation>
    <scope>NUCLEOTIDE SEQUENCE [LARGE SCALE GENOMIC DNA]</scope>
    <source>
        <strain evidence="8">Brown Norway</strain>
    </source>
</reference>
<dbReference type="PRINTS" id="PR00389">
    <property type="entry name" value="PHPHLIPASEA2"/>
</dbReference>
<gene>
    <name evidence="8" type="primary">Pla2g2e</name>
</gene>
<dbReference type="SUPFAM" id="SSF48619">
    <property type="entry name" value="Phospholipase A2, PLA2"/>
    <property type="match status" value="1"/>
</dbReference>
<evidence type="ECO:0000313" key="9">
    <source>
        <dbReference type="Proteomes" id="UP000002494"/>
    </source>
</evidence>
<dbReference type="Proteomes" id="UP000002494">
    <property type="component" value="Chromosome 5"/>
</dbReference>
<comment type="cofactor">
    <cofactor evidence="6">
        <name>Ca(2+)</name>
        <dbReference type="ChEBI" id="CHEBI:29108"/>
    </cofactor>
</comment>
<dbReference type="SMART" id="SM00085">
    <property type="entry name" value="PA2c"/>
    <property type="match status" value="1"/>
</dbReference>
<keyword evidence="9" id="KW-1185">Reference proteome</keyword>
<name>A0ABK0LAN0_RAT</name>
<dbReference type="CDD" id="cd00125">
    <property type="entry name" value="PLA2c"/>
    <property type="match status" value="1"/>
</dbReference>
<dbReference type="Gene3D" id="1.20.90.10">
    <property type="entry name" value="Phospholipase A2 domain"/>
    <property type="match status" value="1"/>
</dbReference>